<protein>
    <submittedName>
        <fullName evidence="3">Galactoside O-acetyltransferase</fullName>
        <ecNumber evidence="3">2.3.1.18</ecNumber>
    </submittedName>
</protein>
<dbReference type="InterPro" id="IPR051159">
    <property type="entry name" value="Hexapeptide_acetyltransf"/>
</dbReference>
<dbReference type="RefSeq" id="WP_053833478.1">
    <property type="nucleotide sequence ID" value="NZ_JACIJL010000001.1"/>
</dbReference>
<dbReference type="OrthoDB" id="9800846at2"/>
<gene>
    <name evidence="3" type="primary">lacA</name>
    <name evidence="3" type="ORF">WYH_01760</name>
</gene>
<keyword evidence="3" id="KW-0012">Acyltransferase</keyword>
<accession>A0A0F7KUD2</accession>
<dbReference type="KEGG" id="aay:WYH_01760"/>
<comment type="similarity">
    <text evidence="1">Belongs to the transferase hexapeptide repeat family.</text>
</comment>
<dbReference type="EC" id="2.3.1.18" evidence="3"/>
<dbReference type="EMBL" id="CP011452">
    <property type="protein sequence ID" value="AKH42796.1"/>
    <property type="molecule type" value="Genomic_DNA"/>
</dbReference>
<keyword evidence="2 3" id="KW-0808">Transferase</keyword>
<sequence>MTTSMRLRLLRAAGATIDPGAFVEAGISVVAGRISIGARSYINRQCLLDARGGIEIGENTLVGPRVSFLTATHPVMPDTPRAGPVVYESITVGSNAWIGAAATLLPGCEVGDGCVVAAGSIVRGKLAPNTLHAGVPAVCKRSLAPLTPQLAQAG</sequence>
<dbReference type="SUPFAM" id="SSF51161">
    <property type="entry name" value="Trimeric LpxA-like enzymes"/>
    <property type="match status" value="1"/>
</dbReference>
<dbReference type="Gene3D" id="2.160.10.10">
    <property type="entry name" value="Hexapeptide repeat proteins"/>
    <property type="match status" value="1"/>
</dbReference>
<evidence type="ECO:0000313" key="3">
    <source>
        <dbReference type="EMBL" id="AKH42796.1"/>
    </source>
</evidence>
<dbReference type="Proteomes" id="UP000034392">
    <property type="component" value="Chromosome"/>
</dbReference>
<name>A0A0F7KUD2_9SPHN</name>
<dbReference type="InterPro" id="IPR001451">
    <property type="entry name" value="Hexapep"/>
</dbReference>
<dbReference type="PANTHER" id="PTHR23416:SF23">
    <property type="entry name" value="ACETYLTRANSFERASE C18B11.09C-RELATED"/>
    <property type="match status" value="1"/>
</dbReference>
<evidence type="ECO:0000313" key="4">
    <source>
        <dbReference type="Proteomes" id="UP000034392"/>
    </source>
</evidence>
<dbReference type="PATRIC" id="fig|1267766.3.peg.1778"/>
<dbReference type="STRING" id="1267766.WYH_01760"/>
<dbReference type="GO" id="GO:0008870">
    <property type="term" value="F:galactoside O-acetyltransferase activity"/>
    <property type="evidence" value="ECO:0007669"/>
    <property type="project" value="UniProtKB-EC"/>
</dbReference>
<evidence type="ECO:0000256" key="1">
    <source>
        <dbReference type="ARBA" id="ARBA00007274"/>
    </source>
</evidence>
<dbReference type="AlphaFoldDB" id="A0A0F7KUD2"/>
<dbReference type="Pfam" id="PF00132">
    <property type="entry name" value="Hexapep"/>
    <property type="match status" value="1"/>
</dbReference>
<dbReference type="PANTHER" id="PTHR23416">
    <property type="entry name" value="SIALIC ACID SYNTHASE-RELATED"/>
    <property type="match status" value="1"/>
</dbReference>
<keyword evidence="4" id="KW-1185">Reference proteome</keyword>
<organism evidence="3 4">
    <name type="scientific">Croceibacterium atlanticum</name>
    <dbReference type="NCBI Taxonomy" id="1267766"/>
    <lineage>
        <taxon>Bacteria</taxon>
        <taxon>Pseudomonadati</taxon>
        <taxon>Pseudomonadota</taxon>
        <taxon>Alphaproteobacteria</taxon>
        <taxon>Sphingomonadales</taxon>
        <taxon>Erythrobacteraceae</taxon>
        <taxon>Croceibacterium</taxon>
    </lineage>
</organism>
<dbReference type="InterPro" id="IPR011004">
    <property type="entry name" value="Trimer_LpxA-like_sf"/>
</dbReference>
<reference evidence="3" key="1">
    <citation type="submission" date="2015-05" db="EMBL/GenBank/DDBJ databases">
        <title>The complete genome of Altererythrobacter atlanticus strain 26DY36.</title>
        <authorList>
            <person name="Wu Y.-H."/>
            <person name="Cheng H."/>
            <person name="Wu X.-W."/>
        </authorList>
    </citation>
    <scope>NUCLEOTIDE SEQUENCE [LARGE SCALE GENOMIC DNA]</scope>
    <source>
        <strain evidence="3">26DY36</strain>
    </source>
</reference>
<evidence type="ECO:0000256" key="2">
    <source>
        <dbReference type="ARBA" id="ARBA00022679"/>
    </source>
</evidence>
<proteinExistence type="inferred from homology"/>